<dbReference type="NCBIfam" id="TIGR04183">
    <property type="entry name" value="Por_Secre_tail"/>
    <property type="match status" value="1"/>
</dbReference>
<evidence type="ECO:0000313" key="4">
    <source>
        <dbReference type="EMBL" id="MER2995910.1"/>
    </source>
</evidence>
<dbReference type="SUPFAM" id="SSF50998">
    <property type="entry name" value="Quinoprotein alcohol dehydrogenase-like"/>
    <property type="match status" value="1"/>
</dbReference>
<dbReference type="SMART" id="SM00089">
    <property type="entry name" value="PKD"/>
    <property type="match status" value="5"/>
</dbReference>
<feature type="domain" description="PKD" evidence="3">
    <location>
        <begin position="1506"/>
        <end position="1566"/>
    </location>
</feature>
<accession>A0ABV1RNF5</accession>
<sequence length="1739" mass="195280">MVQHQINFFDANVGISAGWSLFNYGIILKTVNGGIDWKIVHMGPQLGEKFDITYNDIEFVNSKVGYVAGSKGTVMKTIDAGDTWNSVYVPLPAAEVEGSYFGTVAFLDELTGFVAGTGIYKTQDGGKTWNKLATSFGYQDVFFYDLHFFDANNGVAALNIPQFSNFEDLPLYKTTDGGLTWAPVQQPGVRYESSGGNVVRDLYFTDRLNGYAIGDNIAWKTIDGGENWESLNFIPPTSLLKMNVWEGKKGMMVGDRGKIYGSTNFNEVTKPISRFTLPAIQNYCPNTAYTFQNKGPQHYTYKWYVNNTLVSTDYNLTTTFEPNKDNEVKLVAENKGITDFSVKYVRTEPERVFQKFSFAYPAPEPLYCQQTSISVRINGVPNLNYYDGDRGRYELWAEGKLIEIIESTASSIAFKPSLLDKTTTYTVKANIQTRCKSYTQEELITYNFAPIPDQTLEVQEMEDIVCPSSTDRFEFKIKNSQIGFKYAVKRTNSPDETVFDDAYDGNGGDLIIKTLYTGGTKYGAATLGGRQEITVYAWYNQCNSYYAKPLHDKAIIQTSDFNLKIDVQKNQLLVNEQLKVNNLSVADVFKWTITDGTKVTEYDTPQLPDISFSTPGVKIVKLFISKHEKCVDSVKFEVVVGNIAPTTTLATCSEDDVSLGEGHINESINYGSISGVIASHEDKDGFLYVTGSHKTRFFLSKFDSSGKLIWNKFHYDGDYYGSSMGSTLISDDEGNIYVGGSYSTKSFKLDSVFAPYDYPIKWASFLLKINREGKTEWIIKVAVPGNHYSKGIQNHITDLAIDKSQNVYAVFNSTLNVHLNFPDGTVQEGIYFDDQGKPQLKNEEYPVFLLKTNKEGKNLGTTVLIDNQLYAGWNYSEINFSNTWWTYRTDPQVEIGDDNKMYIVGSRRVTTDNELKIGNYTIPGKSEFLQKYPDGGRQGYVAVMNLNSGNVEKAFNTYFHENTAYDLGMHNRWEFDRVPFTLIPNGIVIGYSWNPFYKSDKFNNSERIDDRFKKHIAANEIIVEDSIYNNIYRGSLMAAYDWSGNNLWTTTSHNTYINDYYYDTNSAKILAFATLDSLSMIGSSNASVFHKVENQKTKSVTLLSYSPNGELLKVSQPQDQATNAVAYTMAVGKCSNLYLISGELGQNHLRYYNTLRTTETKIRSVALDGKCKNVKAITVPFTQKYICKGESIQLRIDGPDILNVTWSPAASLNDPRSLTPTATPTVSTTYFAKIETADGCSITRAIRIDIDEPLEIPDKFIVVSDRVYLKSFTFLFPEVKGGKRYEFEWTFHDGIKRYKTVYHDFPSEGTYTVSLRIWNECTEKTITQQIKVPCTAAPVPTAGISVLRNGSEVAFKLTNPKDVETVFWEFGDGSTSTELEPVHTYIFDRSYNVRLTIRSACYENVYYKTISATCPTVNAVLQKQVNRQQVNFWVTGITPDQIIKWSFSDGAESTEKQPVHTFKEPGKYSATLLIQYECGTTTRTIDVEVTCSNLSTDFNTTIDRANVKFIPPVNASAVTYEWDFGDGVKSIEASPEHIYKQSGNYLVLLKLTDACGPVTFSKTITVCAATAFADFTFTIDKSDSHVVSFRPSTLQAGATYLWDFGDGTTSTQATPQHRYAATGSYNVCLTTTFSCSTNTKCQEVNMPTAIVDDVNNKLLLIYPNPANEMLYFDIAPEIINTVEGMTVHDALGREVLTKTGKSLAITKMIDISELSTGSYYIRLKIKRGDYIIKKFVVQH</sequence>
<dbReference type="SUPFAM" id="SSF49299">
    <property type="entry name" value="PKD domain"/>
    <property type="match status" value="5"/>
</dbReference>
<reference evidence="4 5" key="1">
    <citation type="submission" date="2024-06" db="EMBL/GenBank/DDBJ databases">
        <title>Pontibacter populi HYL7-15.</title>
        <authorList>
            <person name="Kim M.K."/>
        </authorList>
    </citation>
    <scope>NUCLEOTIDE SEQUENCE [LARGE SCALE GENOMIC DNA]</scope>
    <source>
        <strain evidence="4 5">HYL7-15</strain>
    </source>
</reference>
<dbReference type="Gene3D" id="2.60.40.10">
    <property type="entry name" value="Immunoglobulins"/>
    <property type="match status" value="5"/>
</dbReference>
<dbReference type="InterPro" id="IPR028203">
    <property type="entry name" value="PSII_CF48-like_dom"/>
</dbReference>
<dbReference type="InterPro" id="IPR022409">
    <property type="entry name" value="PKD/Chitinase_dom"/>
</dbReference>
<dbReference type="InterPro" id="IPR011047">
    <property type="entry name" value="Quinoprotein_ADH-like_sf"/>
</dbReference>
<keyword evidence="2" id="KW-0604">Photosystem II</keyword>
<dbReference type="InterPro" id="IPR026444">
    <property type="entry name" value="Secre_tail"/>
</dbReference>
<dbReference type="Pfam" id="PF18911">
    <property type="entry name" value="PKD_4"/>
    <property type="match status" value="4"/>
</dbReference>
<dbReference type="PANTHER" id="PTHR47199">
    <property type="entry name" value="PHOTOSYSTEM II STABILITY/ASSEMBLY FACTOR HCF136, CHLOROPLASTIC"/>
    <property type="match status" value="1"/>
</dbReference>
<proteinExistence type="predicted"/>
<dbReference type="EMBL" id="JBEOKT010000001">
    <property type="protein sequence ID" value="MER2995910.1"/>
    <property type="molecule type" value="Genomic_DNA"/>
</dbReference>
<evidence type="ECO:0000259" key="3">
    <source>
        <dbReference type="PROSITE" id="PS50093"/>
    </source>
</evidence>
<dbReference type="Pfam" id="PF18962">
    <property type="entry name" value="Por_Secre_tail"/>
    <property type="match status" value="1"/>
</dbReference>
<feature type="domain" description="PKD" evidence="3">
    <location>
        <begin position="1438"/>
        <end position="1490"/>
    </location>
</feature>
<dbReference type="PANTHER" id="PTHR47199:SF2">
    <property type="entry name" value="PHOTOSYSTEM II STABILITY_ASSEMBLY FACTOR HCF136, CHLOROPLASTIC"/>
    <property type="match status" value="1"/>
</dbReference>
<organism evidence="4 5">
    <name type="scientific">Pontibacter populi</name>
    <dbReference type="NCBI Taxonomy" id="890055"/>
    <lineage>
        <taxon>Bacteria</taxon>
        <taxon>Pseudomonadati</taxon>
        <taxon>Bacteroidota</taxon>
        <taxon>Cytophagia</taxon>
        <taxon>Cytophagales</taxon>
        <taxon>Hymenobacteraceae</taxon>
        <taxon>Pontibacter</taxon>
    </lineage>
</organism>
<feature type="domain" description="PKD" evidence="3">
    <location>
        <begin position="1598"/>
        <end position="1632"/>
    </location>
</feature>
<evidence type="ECO:0000256" key="2">
    <source>
        <dbReference type="ARBA" id="ARBA00023276"/>
    </source>
</evidence>
<gene>
    <name evidence="4" type="ORF">ABS362_00045</name>
</gene>
<dbReference type="InterPro" id="IPR000601">
    <property type="entry name" value="PKD_dom"/>
</dbReference>
<dbReference type="InterPro" id="IPR015943">
    <property type="entry name" value="WD40/YVTN_repeat-like_dom_sf"/>
</dbReference>
<evidence type="ECO:0000313" key="5">
    <source>
        <dbReference type="Proteomes" id="UP001476807"/>
    </source>
</evidence>
<feature type="domain" description="PKD" evidence="3">
    <location>
        <begin position="1368"/>
        <end position="1400"/>
    </location>
</feature>
<feature type="domain" description="PKD" evidence="3">
    <location>
        <begin position="1257"/>
        <end position="1339"/>
    </location>
</feature>
<dbReference type="Proteomes" id="UP001476807">
    <property type="component" value="Unassembled WGS sequence"/>
</dbReference>
<dbReference type="RefSeq" id="WP_350409917.1">
    <property type="nucleotide sequence ID" value="NZ_JBEOKT010000001.1"/>
</dbReference>
<keyword evidence="5" id="KW-1185">Reference proteome</keyword>
<evidence type="ECO:0000256" key="1">
    <source>
        <dbReference type="ARBA" id="ARBA00022531"/>
    </source>
</evidence>
<dbReference type="SUPFAM" id="SSF110296">
    <property type="entry name" value="Oligoxyloglucan reducing end-specific cellobiohydrolase"/>
    <property type="match status" value="1"/>
</dbReference>
<dbReference type="Pfam" id="PF14870">
    <property type="entry name" value="PSII_BNR"/>
    <property type="match status" value="1"/>
</dbReference>
<keyword evidence="1" id="KW-0602">Photosynthesis</keyword>
<dbReference type="PROSITE" id="PS50093">
    <property type="entry name" value="PKD"/>
    <property type="match status" value="5"/>
</dbReference>
<comment type="caution">
    <text evidence="4">The sequence shown here is derived from an EMBL/GenBank/DDBJ whole genome shotgun (WGS) entry which is preliminary data.</text>
</comment>
<dbReference type="CDD" id="cd00146">
    <property type="entry name" value="PKD"/>
    <property type="match status" value="4"/>
</dbReference>
<name>A0ABV1RNF5_9BACT</name>
<dbReference type="Pfam" id="PF00801">
    <property type="entry name" value="PKD"/>
    <property type="match status" value="1"/>
</dbReference>
<protein>
    <submittedName>
        <fullName evidence="4">PKD domain-containing protein</fullName>
    </submittedName>
</protein>
<dbReference type="InterPro" id="IPR013783">
    <property type="entry name" value="Ig-like_fold"/>
</dbReference>
<dbReference type="InterPro" id="IPR035986">
    <property type="entry name" value="PKD_dom_sf"/>
</dbReference>
<dbReference type="Gene3D" id="2.130.10.10">
    <property type="entry name" value="YVTN repeat-like/Quinoprotein amine dehydrogenase"/>
    <property type="match status" value="1"/>
</dbReference>